<gene>
    <name evidence="1" type="ORF">HMPREF9350_02604</name>
</gene>
<evidence type="ECO:0000313" key="1">
    <source>
        <dbReference type="EMBL" id="EFU35533.1"/>
    </source>
</evidence>
<comment type="caution">
    <text evidence="1">The sequence shown here is derived from an EMBL/GenBank/DDBJ whole genome shotgun (WGS) entry which is preliminary data.</text>
</comment>
<organism evidence="1 2">
    <name type="scientific">Escherichia coli MS 85-1</name>
    <dbReference type="NCBI Taxonomy" id="679202"/>
    <lineage>
        <taxon>Bacteria</taxon>
        <taxon>Pseudomonadati</taxon>
        <taxon>Pseudomonadota</taxon>
        <taxon>Gammaproteobacteria</taxon>
        <taxon>Enterobacterales</taxon>
        <taxon>Enterobacteriaceae</taxon>
        <taxon>Escherichia</taxon>
    </lineage>
</organism>
<dbReference type="EMBL" id="ADWQ01000009">
    <property type="protein sequence ID" value="EFU35533.1"/>
    <property type="molecule type" value="Genomic_DNA"/>
</dbReference>
<evidence type="ECO:0000313" key="2">
    <source>
        <dbReference type="Proteomes" id="UP000005056"/>
    </source>
</evidence>
<sequence length="40" mass="4762">MFDQRTWFTQSGAFSNALSYSPLRDNLLYLLNWENSLFSQ</sequence>
<name>A0AAN3MAC2_ECOLX</name>
<dbReference type="AlphaFoldDB" id="A0AAN3MAC2"/>
<dbReference type="Proteomes" id="UP000005056">
    <property type="component" value="Unassembled WGS sequence"/>
</dbReference>
<protein>
    <submittedName>
        <fullName evidence="1">Uncharacterized protein</fullName>
    </submittedName>
</protein>
<reference evidence="1 2" key="1">
    <citation type="submission" date="2010-09" db="EMBL/GenBank/DDBJ databases">
        <authorList>
            <person name="Weinstock G."/>
            <person name="Sodergren E."/>
            <person name="Clifton S."/>
            <person name="Fulton L."/>
            <person name="Fulton B."/>
            <person name="Courtney L."/>
            <person name="Fronick C."/>
            <person name="Harrison M."/>
            <person name="Strong C."/>
            <person name="Farmer C."/>
            <person name="Delahaunty K."/>
            <person name="Markovic C."/>
            <person name="Hall O."/>
            <person name="Minx P."/>
            <person name="Tomlinson C."/>
            <person name="Mitreva M."/>
            <person name="Hou S."/>
            <person name="Chen J."/>
            <person name="Wollam A."/>
            <person name="Pepin K.H."/>
            <person name="Johnson M."/>
            <person name="Bhonagiri V."/>
            <person name="Zhang X."/>
            <person name="Suruliraj S."/>
            <person name="Warren W."/>
            <person name="Chinwalla A."/>
            <person name="Mardis E.R."/>
            <person name="Wilson R.K."/>
        </authorList>
    </citation>
    <scope>NUCLEOTIDE SEQUENCE [LARGE SCALE GENOMIC DNA]</scope>
    <source>
        <strain evidence="1 2">MS 85-1</strain>
    </source>
</reference>
<proteinExistence type="predicted"/>
<accession>A0AAN3MAC2</accession>